<proteinExistence type="predicted"/>
<dbReference type="Proteomes" id="UP001497680">
    <property type="component" value="Unassembled WGS sequence"/>
</dbReference>
<sequence length="1620" mass="180296">MRKTLRTKLDKFRSHKSAVGGPDSEAHGEEHAGTQLRTPPTSAAEAYTEGSQEQQYLALPLEYAGSTPISAAETATVVTLLRAGHTRGLKIVASPAHAVFDIILIHGLTGDSLRTWQHQPSGVHWPTDLLPKEIPEARILTFGYDADVTKLFGGPVGQSTLRNHAATLVSEYSVIRQQDALAISNRESSDFNQSSSDNTGRKGVIIVAHSLGGLVIKKALCVSSESPEDSEKVLSLDTIGICFLGTPHRGSDMADIASIASKVLQSVGKRVNSRIIDLLRPHSEVLGDVQAAFGNWLRRNHKRISVVSFFEEHELPRIGMVVTQSSALIDGYPHLPIPSNHRDMTKFSTAEDIGLVRIIGQIRTVVSQKRKDEKPSDTTPQLLPGYEDFLKALSYPDMSRRYGGILAPADDTCGWTVSGDSIMWILGHPGTGKSTLMKYAVQKSTQAQSVYRDTSLTLSFFFYNLGSDLQKSVEGMLRAVLFQLLQALPSIMGGLTNISRTFIQYSTSNQGMGMLKKSIWDSTNLMEILEESIALALEHTDVWMFIDALDECKRTEIDPADDTEEIRHLIKYLRRLLRKFTSHPRKLRICCSCRHYPHIASLNDGYKVLVENENMRDIKEYITQELVSEALPNHQDLLGSLIETISSKAMGSFQWVRLVTQKAISMYSAGKNASKIQECVDDIPKHLSDLYGSILSSIAEDDRPQSRRLFGWACLSYKPLSLPELRLVMNINSDKRPRSFKDLESLPEYIENDFQMERIVQSLSGGLAEIDEVDTEGSTSYSSDWTGTNTPTDCYPQLQITKGGAETSTMADALPDINSDWIRKPETKRLVLIHQSVKDYMMTEGFQVLNEVPITNDTLFAELYHNMSITLALASAMQLYTITGQQVLSQYRRSIRQYSDEAIMTTIERIEDYSTKEFKRFLRKLTSQRYTRACLVERDASLLRQHISLFHSEKSIDREITITVFCNVLAWRTIFNGPEINYTSVYDQFLYASKAKKRGMGGIETQLISSLSSLDMQDPFWRIMVIISACINDLPQVLSYVFTFIDEVDNRVRRSALAEAAEAGSYAVSEFLLDDSKLSSKEPFIDQEALLMASGGGHADIVKLLLAHDANIHQTNDEMETPLYRAAKNGNGQICRVLLDNGADIDARDKDGVTPFMAAARNRHQAVCDTLIGYSPDIDAIDNDGIAVLTYAVRGGNMHIVSALMCGMQNWPKTVLLSESTILQPGLEALQKDDVEFCKLAIRCKGIEFLSSAGINAASATRFGASLCLRLFLDHQQDINYTTYEKFNPLHWAARTLNEELVRLLLNQHDVDINYACNGYTALCGLATWPRTGRERSVVIANMLLDHRCIDPNLKSYGFAALHLAIHHHRRLGDDATKSPIYDEFSEFIKLLLWHPRIDVNIETSSGLTPLGAAALYGCSKIARQILENESVRPGLKDSFGCTPLHLVTREHAHSAFIPRYEIVSSLMLKARSMDTLLERTDIDINSQDNDGKTPLDRAIQTTQEMEAACLRSDESDSNSTDRGYQEDEGRSDLGDENRESNAGSQNGSHKTLNSSLRKSVEICRSIVGRLRDHGAMCGDCVEFGNVAYEATPSTPALITETIDTTKATEAVESPNTTKI</sequence>
<organism evidence="1 2">
    <name type="scientific">Hypoxylon rubiginosum</name>
    <dbReference type="NCBI Taxonomy" id="110542"/>
    <lineage>
        <taxon>Eukaryota</taxon>
        <taxon>Fungi</taxon>
        <taxon>Dikarya</taxon>
        <taxon>Ascomycota</taxon>
        <taxon>Pezizomycotina</taxon>
        <taxon>Sordariomycetes</taxon>
        <taxon>Xylariomycetidae</taxon>
        <taxon>Xylariales</taxon>
        <taxon>Hypoxylaceae</taxon>
        <taxon>Hypoxylon</taxon>
    </lineage>
</organism>
<dbReference type="EMBL" id="MU394292">
    <property type="protein sequence ID" value="KAI6090209.1"/>
    <property type="molecule type" value="Genomic_DNA"/>
</dbReference>
<evidence type="ECO:0000313" key="2">
    <source>
        <dbReference type="Proteomes" id="UP001497680"/>
    </source>
</evidence>
<keyword evidence="2" id="KW-1185">Reference proteome</keyword>
<evidence type="ECO:0000313" key="1">
    <source>
        <dbReference type="EMBL" id="KAI6090209.1"/>
    </source>
</evidence>
<gene>
    <name evidence="1" type="ORF">F4821DRAFT_229937</name>
</gene>
<comment type="caution">
    <text evidence="1">The sequence shown here is derived from an EMBL/GenBank/DDBJ whole genome shotgun (WGS) entry which is preliminary data.</text>
</comment>
<accession>A0ACC0DC83</accession>
<reference evidence="1 2" key="1">
    <citation type="journal article" date="2022" name="New Phytol.">
        <title>Ecological generalism drives hyperdiversity of secondary metabolite gene clusters in xylarialean endophytes.</title>
        <authorList>
            <person name="Franco M.E.E."/>
            <person name="Wisecaver J.H."/>
            <person name="Arnold A.E."/>
            <person name="Ju Y.M."/>
            <person name="Slot J.C."/>
            <person name="Ahrendt S."/>
            <person name="Moore L.P."/>
            <person name="Eastman K.E."/>
            <person name="Scott K."/>
            <person name="Konkel Z."/>
            <person name="Mondo S.J."/>
            <person name="Kuo A."/>
            <person name="Hayes R.D."/>
            <person name="Haridas S."/>
            <person name="Andreopoulos B."/>
            <person name="Riley R."/>
            <person name="LaButti K."/>
            <person name="Pangilinan J."/>
            <person name="Lipzen A."/>
            <person name="Amirebrahimi M."/>
            <person name="Yan J."/>
            <person name="Adam C."/>
            <person name="Keymanesh K."/>
            <person name="Ng V."/>
            <person name="Louie K."/>
            <person name="Northen T."/>
            <person name="Drula E."/>
            <person name="Henrissat B."/>
            <person name="Hsieh H.M."/>
            <person name="Youens-Clark K."/>
            <person name="Lutzoni F."/>
            <person name="Miadlikowska J."/>
            <person name="Eastwood D.C."/>
            <person name="Hamelin R.C."/>
            <person name="Grigoriev I.V."/>
            <person name="U'Ren J.M."/>
        </authorList>
    </citation>
    <scope>NUCLEOTIDE SEQUENCE [LARGE SCALE GENOMIC DNA]</scope>
    <source>
        <strain evidence="1 2">ER1909</strain>
    </source>
</reference>
<protein>
    <submittedName>
        <fullName evidence="1">Uncharacterized protein</fullName>
    </submittedName>
</protein>
<name>A0ACC0DC83_9PEZI</name>